<evidence type="ECO:0000259" key="2">
    <source>
        <dbReference type="Pfam" id="PF01565"/>
    </source>
</evidence>
<dbReference type="SUPFAM" id="SSF56176">
    <property type="entry name" value="FAD-binding/transporter-associated domain-like"/>
    <property type="match status" value="1"/>
</dbReference>
<protein>
    <submittedName>
        <fullName evidence="3">Glycolate oxidase subunit GlcE</fullName>
    </submittedName>
</protein>
<dbReference type="InterPro" id="IPR036318">
    <property type="entry name" value="FAD-bd_PCMH-like_sf"/>
</dbReference>
<feature type="domain" description="FAD linked oxidase N-terminal" evidence="2">
    <location>
        <begin position="10"/>
        <end position="90"/>
    </location>
</feature>
<keyword evidence="1" id="KW-0285">Flavoprotein</keyword>
<dbReference type="Pfam" id="PF01565">
    <property type="entry name" value="FAD_binding_4"/>
    <property type="match status" value="1"/>
</dbReference>
<dbReference type="EMBL" id="PDHS01000345">
    <property type="protein sequence ID" value="MQM31607.1"/>
    <property type="molecule type" value="Genomic_DNA"/>
</dbReference>
<proteinExistence type="predicted"/>
<evidence type="ECO:0000313" key="3">
    <source>
        <dbReference type="EMBL" id="MQM31607.1"/>
    </source>
</evidence>
<dbReference type="Gene3D" id="3.30.465.10">
    <property type="match status" value="1"/>
</dbReference>
<name>A0A6A7RVM8_9PROT</name>
<dbReference type="AlphaFoldDB" id="A0A6A7RVM8"/>
<evidence type="ECO:0000313" key="4">
    <source>
        <dbReference type="Proteomes" id="UP000342300"/>
    </source>
</evidence>
<evidence type="ECO:0000256" key="1">
    <source>
        <dbReference type="ARBA" id="ARBA00022827"/>
    </source>
</evidence>
<dbReference type="InterPro" id="IPR016169">
    <property type="entry name" value="FAD-bd_PCMH_sub2"/>
</dbReference>
<organism evidence="3 4">
    <name type="scientific">Candidatus Accumulibacter phosphatis</name>
    <dbReference type="NCBI Taxonomy" id="327160"/>
    <lineage>
        <taxon>Bacteria</taxon>
        <taxon>Pseudomonadati</taxon>
        <taxon>Pseudomonadota</taxon>
        <taxon>Betaproteobacteria</taxon>
        <taxon>Candidatus Accumulibacter</taxon>
    </lineage>
</organism>
<dbReference type="GO" id="GO:0050660">
    <property type="term" value="F:flavin adenine dinucleotide binding"/>
    <property type="evidence" value="ECO:0007669"/>
    <property type="project" value="InterPro"/>
</dbReference>
<feature type="non-terminal residue" evidence="3">
    <location>
        <position position="93"/>
    </location>
</feature>
<sequence>MEELIDDWMARIADAARVGGSLAIRGGGSKLFYGCPEQGEKADLLEVGGYRGIVAYEPTELVVTARTGTPLRELAATLAEKGQWLPFEPPHFG</sequence>
<keyword evidence="1" id="KW-0274">FAD</keyword>
<gene>
    <name evidence="3" type="primary">glcE</name>
    <name evidence="3" type="ORF">CRU78_14225</name>
</gene>
<dbReference type="Proteomes" id="UP000342300">
    <property type="component" value="Unassembled WGS sequence"/>
</dbReference>
<comment type="caution">
    <text evidence="3">The sequence shown here is derived from an EMBL/GenBank/DDBJ whole genome shotgun (WGS) entry which is preliminary data.</text>
</comment>
<reference evidence="3 4" key="1">
    <citation type="submission" date="2017-09" db="EMBL/GenBank/DDBJ databases">
        <title>Metagenomic Analysis Reveals Denitrifying Candidatus Accumulibacter and Flanking Population as a Source of N2O.</title>
        <authorList>
            <person name="Gao H."/>
            <person name="Mao Y."/>
            <person name="Zhao X."/>
            <person name="Liu W.-T."/>
            <person name="Zhang T."/>
            <person name="Wells G."/>
        </authorList>
    </citation>
    <scope>NUCLEOTIDE SEQUENCE [LARGE SCALE GENOMIC DNA]</scope>
    <source>
        <strain evidence="3">CANDO_2_IC</strain>
    </source>
</reference>
<accession>A0A6A7RVM8</accession>
<dbReference type="InterPro" id="IPR006094">
    <property type="entry name" value="Oxid_FAD_bind_N"/>
</dbReference>